<dbReference type="InterPro" id="IPR005955">
    <property type="entry name" value="GST_Zeta"/>
</dbReference>
<dbReference type="EC" id="5.2.1.2" evidence="4"/>
<comment type="caution">
    <text evidence="4">The sequence shown here is derived from an EMBL/GenBank/DDBJ whole genome shotgun (WGS) entry which is preliminary data.</text>
</comment>
<dbReference type="PROSITE" id="PS50404">
    <property type="entry name" value="GST_NTER"/>
    <property type="match status" value="1"/>
</dbReference>
<dbReference type="PANTHER" id="PTHR42673">
    <property type="entry name" value="MALEYLACETOACETATE ISOMERASE"/>
    <property type="match status" value="1"/>
</dbReference>
<dbReference type="CDD" id="cd03191">
    <property type="entry name" value="GST_C_Zeta"/>
    <property type="match status" value="1"/>
</dbReference>
<sequence length="214" mass="24389">MKLYSFFNSSTSYRVRIALALKGLEYTYEGVNIRTLANRADEYVRKVNPSAAVPALDDAGFVLGQSMAILDYLDQKYPDTYRLLPDDVIQRARILEFASVISCDIHPINNLRVLRYLQSELKLTDVQRDEWYAHWVQDGLAMAERLLEAHGHGIWCFGNQPTLADCCLVPQLANAERMGCDLSAFPRLVSVYQQAITHEAFQRAQPKEQPDFIT</sequence>
<evidence type="ECO:0000313" key="5">
    <source>
        <dbReference type="Proteomes" id="UP000783934"/>
    </source>
</evidence>
<reference evidence="4 5" key="1">
    <citation type="submission" date="2020-03" db="EMBL/GenBank/DDBJ databases">
        <title>Genomic Encyclopedia of Type Strains, Phase IV (KMG-IV): sequencing the most valuable type-strain genomes for metagenomic binning, comparative biology and taxonomic classification.</title>
        <authorList>
            <person name="Goeker M."/>
        </authorList>
    </citation>
    <scope>NUCLEOTIDE SEQUENCE [LARGE SCALE GENOMIC DNA]</scope>
    <source>
        <strain evidence="4 5">DSM 26613</strain>
    </source>
</reference>
<feature type="domain" description="GST N-terminal" evidence="2">
    <location>
        <begin position="1"/>
        <end position="81"/>
    </location>
</feature>
<dbReference type="InterPro" id="IPR034333">
    <property type="entry name" value="GST_Zeta_N"/>
</dbReference>
<dbReference type="InterPro" id="IPR034330">
    <property type="entry name" value="GST_Zeta_C"/>
</dbReference>
<keyword evidence="5" id="KW-1185">Reference proteome</keyword>
<dbReference type="PANTHER" id="PTHR42673:SF4">
    <property type="entry name" value="MALEYLACETOACETATE ISOMERASE"/>
    <property type="match status" value="1"/>
</dbReference>
<dbReference type="SFLD" id="SFLDS00019">
    <property type="entry name" value="Glutathione_Transferase_(cytos"/>
    <property type="match status" value="1"/>
</dbReference>
<dbReference type="Pfam" id="PF02798">
    <property type="entry name" value="GST_N"/>
    <property type="match status" value="1"/>
</dbReference>
<organism evidence="4 5">
    <name type="scientific">Paenalcaligenes hominis</name>
    <dbReference type="NCBI Taxonomy" id="643674"/>
    <lineage>
        <taxon>Bacteria</taxon>
        <taxon>Pseudomonadati</taxon>
        <taxon>Pseudomonadota</taxon>
        <taxon>Betaproteobacteria</taxon>
        <taxon>Burkholderiales</taxon>
        <taxon>Alcaligenaceae</taxon>
        <taxon>Paenalcaligenes</taxon>
    </lineage>
</organism>
<dbReference type="Proteomes" id="UP000783934">
    <property type="component" value="Unassembled WGS sequence"/>
</dbReference>
<keyword evidence="4" id="KW-0413">Isomerase</keyword>
<dbReference type="InterPro" id="IPR036282">
    <property type="entry name" value="Glutathione-S-Trfase_C_sf"/>
</dbReference>
<dbReference type="NCBIfam" id="TIGR01262">
    <property type="entry name" value="maiA"/>
    <property type="match status" value="1"/>
</dbReference>
<dbReference type="GO" id="GO:0016034">
    <property type="term" value="F:maleylacetoacetate isomerase activity"/>
    <property type="evidence" value="ECO:0007669"/>
    <property type="project" value="UniProtKB-EC"/>
</dbReference>
<dbReference type="PROSITE" id="PS50405">
    <property type="entry name" value="GST_CTER"/>
    <property type="match status" value="1"/>
</dbReference>
<comment type="similarity">
    <text evidence="1">Belongs to the GST superfamily. Zeta family.</text>
</comment>
<evidence type="ECO:0000313" key="4">
    <source>
        <dbReference type="EMBL" id="NJB65305.1"/>
    </source>
</evidence>
<proteinExistence type="inferred from homology"/>
<evidence type="ECO:0000259" key="2">
    <source>
        <dbReference type="PROSITE" id="PS50404"/>
    </source>
</evidence>
<dbReference type="CDD" id="cd03042">
    <property type="entry name" value="GST_N_Zeta"/>
    <property type="match status" value="1"/>
</dbReference>
<dbReference type="InterPro" id="IPR010987">
    <property type="entry name" value="Glutathione-S-Trfase_C-like"/>
</dbReference>
<feature type="domain" description="GST C-terminal" evidence="3">
    <location>
        <begin position="87"/>
        <end position="214"/>
    </location>
</feature>
<dbReference type="RefSeq" id="WP_167661368.1">
    <property type="nucleotide sequence ID" value="NZ_BMCQ01000006.1"/>
</dbReference>
<dbReference type="EMBL" id="JAATIZ010000003">
    <property type="protein sequence ID" value="NJB65305.1"/>
    <property type="molecule type" value="Genomic_DNA"/>
</dbReference>
<dbReference type="InterPro" id="IPR004045">
    <property type="entry name" value="Glutathione_S-Trfase_N"/>
</dbReference>
<accession>A0ABX0WRB7</accession>
<dbReference type="Gene3D" id="1.20.1050.10">
    <property type="match status" value="1"/>
</dbReference>
<name>A0ABX0WRB7_9BURK</name>
<dbReference type="SUPFAM" id="SSF52833">
    <property type="entry name" value="Thioredoxin-like"/>
    <property type="match status" value="1"/>
</dbReference>
<dbReference type="SUPFAM" id="SSF47616">
    <property type="entry name" value="GST C-terminal domain-like"/>
    <property type="match status" value="1"/>
</dbReference>
<dbReference type="Gene3D" id="3.40.30.10">
    <property type="entry name" value="Glutaredoxin"/>
    <property type="match status" value="1"/>
</dbReference>
<evidence type="ECO:0000256" key="1">
    <source>
        <dbReference type="ARBA" id="ARBA00010007"/>
    </source>
</evidence>
<dbReference type="InterPro" id="IPR036249">
    <property type="entry name" value="Thioredoxin-like_sf"/>
</dbReference>
<dbReference type="SFLD" id="SFLDG00358">
    <property type="entry name" value="Main_(cytGST)"/>
    <property type="match status" value="1"/>
</dbReference>
<protein>
    <submittedName>
        <fullName evidence="4">Maleylacetoacetate isomerase</fullName>
        <ecNumber evidence="4">5.2.1.2</ecNumber>
    </submittedName>
</protein>
<dbReference type="InterPro" id="IPR040079">
    <property type="entry name" value="Glutathione_S-Trfase"/>
</dbReference>
<gene>
    <name evidence="4" type="ORF">GGR41_001554</name>
</gene>
<dbReference type="Pfam" id="PF13410">
    <property type="entry name" value="GST_C_2"/>
    <property type="match status" value="1"/>
</dbReference>
<evidence type="ECO:0000259" key="3">
    <source>
        <dbReference type="PROSITE" id="PS50405"/>
    </source>
</evidence>